<feature type="transmembrane region" description="Helical" evidence="7">
    <location>
        <begin position="210"/>
        <end position="243"/>
    </location>
</feature>
<evidence type="ECO:0000256" key="6">
    <source>
        <dbReference type="SAM" id="MobiDB-lite"/>
    </source>
</evidence>
<gene>
    <name evidence="8" type="ORF">CCS01_30840</name>
</gene>
<dbReference type="EMBL" id="NHRY01000272">
    <property type="protein sequence ID" value="PPQ26219.1"/>
    <property type="molecule type" value="Genomic_DNA"/>
</dbReference>
<feature type="transmembrane region" description="Helical" evidence="7">
    <location>
        <begin position="360"/>
        <end position="393"/>
    </location>
</feature>
<dbReference type="PANTHER" id="PTHR21716:SF62">
    <property type="entry name" value="TRANSPORT PROTEIN YDBI-RELATED"/>
    <property type="match status" value="1"/>
</dbReference>
<feature type="compositionally biased region" description="Basic residues" evidence="6">
    <location>
        <begin position="25"/>
        <end position="34"/>
    </location>
</feature>
<evidence type="ECO:0000256" key="7">
    <source>
        <dbReference type="SAM" id="Phobius"/>
    </source>
</evidence>
<organism evidence="8 9">
    <name type="scientific">Rhodopila globiformis</name>
    <name type="common">Rhodopseudomonas globiformis</name>
    <dbReference type="NCBI Taxonomy" id="1071"/>
    <lineage>
        <taxon>Bacteria</taxon>
        <taxon>Pseudomonadati</taxon>
        <taxon>Pseudomonadota</taxon>
        <taxon>Alphaproteobacteria</taxon>
        <taxon>Acetobacterales</taxon>
        <taxon>Acetobacteraceae</taxon>
        <taxon>Rhodopila</taxon>
    </lineage>
</organism>
<evidence type="ECO:0000313" key="8">
    <source>
        <dbReference type="EMBL" id="PPQ26219.1"/>
    </source>
</evidence>
<keyword evidence="9" id="KW-1185">Reference proteome</keyword>
<dbReference type="GO" id="GO:0055085">
    <property type="term" value="P:transmembrane transport"/>
    <property type="evidence" value="ECO:0007669"/>
    <property type="project" value="TreeGrafter"/>
</dbReference>
<evidence type="ECO:0008006" key="10">
    <source>
        <dbReference type="Google" id="ProtNLM"/>
    </source>
</evidence>
<keyword evidence="4 7" id="KW-1133">Transmembrane helix</keyword>
<dbReference type="Proteomes" id="UP000239724">
    <property type="component" value="Unassembled WGS sequence"/>
</dbReference>
<name>A0A2S6MV42_RHOGL</name>
<evidence type="ECO:0000256" key="4">
    <source>
        <dbReference type="ARBA" id="ARBA00022989"/>
    </source>
</evidence>
<evidence type="ECO:0000256" key="3">
    <source>
        <dbReference type="ARBA" id="ARBA00022692"/>
    </source>
</evidence>
<feature type="transmembrane region" description="Helical" evidence="7">
    <location>
        <begin position="130"/>
        <end position="151"/>
    </location>
</feature>
<feature type="transmembrane region" description="Helical" evidence="7">
    <location>
        <begin position="75"/>
        <end position="95"/>
    </location>
</feature>
<evidence type="ECO:0000256" key="2">
    <source>
        <dbReference type="ARBA" id="ARBA00009773"/>
    </source>
</evidence>
<protein>
    <recommendedName>
        <fullName evidence="10">AI-2E family transporter</fullName>
    </recommendedName>
</protein>
<dbReference type="GO" id="GO:0016020">
    <property type="term" value="C:membrane"/>
    <property type="evidence" value="ECO:0007669"/>
    <property type="project" value="UniProtKB-SubCell"/>
</dbReference>
<comment type="similarity">
    <text evidence="2">Belongs to the autoinducer-2 exporter (AI-2E) (TC 2.A.86) family.</text>
</comment>
<accession>A0A2S6MV42</accession>
<evidence type="ECO:0000313" key="9">
    <source>
        <dbReference type="Proteomes" id="UP000239724"/>
    </source>
</evidence>
<dbReference type="AlphaFoldDB" id="A0A2S6MV42"/>
<feature type="region of interest" description="Disordered" evidence="6">
    <location>
        <begin position="1"/>
        <end position="34"/>
    </location>
</feature>
<evidence type="ECO:0000256" key="5">
    <source>
        <dbReference type="ARBA" id="ARBA00023136"/>
    </source>
</evidence>
<keyword evidence="3 7" id="KW-0812">Transmembrane</keyword>
<reference evidence="8 9" key="1">
    <citation type="journal article" date="2018" name="Arch. Microbiol.">
        <title>New insights into the metabolic potential of the phototrophic purple bacterium Rhodopila globiformis DSM 161(T) from its draft genome sequence and evidence for a vanadium-dependent nitrogenase.</title>
        <authorList>
            <person name="Imhoff J.F."/>
            <person name="Rahn T."/>
            <person name="Kunzel S."/>
            <person name="Neulinger S.C."/>
        </authorList>
    </citation>
    <scope>NUCLEOTIDE SEQUENCE [LARGE SCALE GENOMIC DNA]</scope>
    <source>
        <strain evidence="8 9">DSM 161</strain>
    </source>
</reference>
<proteinExistence type="inferred from homology"/>
<feature type="transmembrane region" description="Helical" evidence="7">
    <location>
        <begin position="329"/>
        <end position="348"/>
    </location>
</feature>
<keyword evidence="5 7" id="KW-0472">Membrane</keyword>
<dbReference type="PANTHER" id="PTHR21716">
    <property type="entry name" value="TRANSMEMBRANE PROTEIN"/>
    <property type="match status" value="1"/>
</dbReference>
<dbReference type="InterPro" id="IPR002549">
    <property type="entry name" value="AI-2E-like"/>
</dbReference>
<comment type="subcellular location">
    <subcellularLocation>
        <location evidence="1">Membrane</location>
        <topology evidence="1">Multi-pass membrane protein</topology>
    </subcellularLocation>
</comment>
<feature type="transmembrane region" description="Helical" evidence="7">
    <location>
        <begin position="293"/>
        <end position="322"/>
    </location>
</feature>
<dbReference type="Pfam" id="PF01594">
    <property type="entry name" value="AI-2E_transport"/>
    <property type="match status" value="1"/>
</dbReference>
<comment type="caution">
    <text evidence="8">The sequence shown here is derived from an EMBL/GenBank/DDBJ whole genome shotgun (WGS) entry which is preliminary data.</text>
</comment>
<feature type="transmembrane region" description="Helical" evidence="7">
    <location>
        <begin position="264"/>
        <end position="287"/>
    </location>
</feature>
<evidence type="ECO:0000256" key="1">
    <source>
        <dbReference type="ARBA" id="ARBA00004141"/>
    </source>
</evidence>
<sequence>MRRDVPAANTPDTSAHDRPRQARSQNRRTGRNHFHRRRLMERLSTILARSFPMNPDAPSKPGGSDRPQWRGDGVMAMRGTAWRVILAGAAAVLIWQLSDVLLLLFLACLIATAIRGAADRLAAWLHAPPGLMLGIVIVLLTLASLATAYWVGPAVVGQLGDLVTRLSGTLQALHEHYSHTAAGRAVTGHLPSVPGIARKLFGNLFTFASLTLGVLGSIFVVVVVSLYLAIAPALYVNGVVRLVPFRHRALARSVMDELGHDLRFWLLGQLVDMLAVGILSAIGLYFLGVPAPFALAVLAGLLTIVPYFGALAAAVPAVLVALANGWMAVVWVIVIFTGCHVIEGYVIAPLVQRHMVHLPPALTIIAMTVAAALFGVLGIVLGTPLAVAAMVIVRRVYLEHVLGDRVA</sequence>